<feature type="region of interest" description="Disordered" evidence="5">
    <location>
        <begin position="1"/>
        <end position="64"/>
    </location>
</feature>
<dbReference type="GO" id="GO:0022857">
    <property type="term" value="F:transmembrane transporter activity"/>
    <property type="evidence" value="ECO:0007669"/>
    <property type="project" value="InterPro"/>
</dbReference>
<proteinExistence type="predicted"/>
<dbReference type="InterPro" id="IPR036259">
    <property type="entry name" value="MFS_trans_sf"/>
</dbReference>
<gene>
    <name evidence="8" type="ORF">BMOU_1407</name>
</gene>
<keyword evidence="8" id="KW-0762">Sugar transport</keyword>
<organism evidence="8 9">
    <name type="scientific">Bifidobacterium moukalabense DSM 27321</name>
    <dbReference type="NCBI Taxonomy" id="1435051"/>
    <lineage>
        <taxon>Bacteria</taxon>
        <taxon>Bacillati</taxon>
        <taxon>Actinomycetota</taxon>
        <taxon>Actinomycetes</taxon>
        <taxon>Bifidobacteriales</taxon>
        <taxon>Bifidobacteriaceae</taxon>
        <taxon>Bifidobacterium</taxon>
    </lineage>
</organism>
<dbReference type="RefSeq" id="WP_034876181.1">
    <property type="nucleotide sequence ID" value="NZ_AZMV01000007.1"/>
</dbReference>
<evidence type="ECO:0000313" key="8">
    <source>
        <dbReference type="EMBL" id="ETY70553.1"/>
    </source>
</evidence>
<feature type="transmembrane region" description="Helical" evidence="6">
    <location>
        <begin position="249"/>
        <end position="268"/>
    </location>
</feature>
<dbReference type="AlphaFoldDB" id="W4N634"/>
<feature type="transmembrane region" description="Helical" evidence="6">
    <location>
        <begin position="475"/>
        <end position="497"/>
    </location>
</feature>
<feature type="transmembrane region" description="Helical" evidence="6">
    <location>
        <begin position="503"/>
        <end position="523"/>
    </location>
</feature>
<comment type="subcellular location">
    <subcellularLocation>
        <location evidence="1">Cell membrane</location>
        <topology evidence="1">Multi-pass membrane protein</topology>
    </subcellularLocation>
</comment>
<dbReference type="InterPro" id="IPR020846">
    <property type="entry name" value="MFS_dom"/>
</dbReference>
<comment type="caution">
    <text evidence="8">The sequence shown here is derived from an EMBL/GenBank/DDBJ whole genome shotgun (WGS) entry which is preliminary data.</text>
</comment>
<keyword evidence="2 6" id="KW-0812">Transmembrane</keyword>
<dbReference type="EMBL" id="AZMV01000007">
    <property type="protein sequence ID" value="ETY70553.1"/>
    <property type="molecule type" value="Genomic_DNA"/>
</dbReference>
<feature type="transmembrane region" description="Helical" evidence="6">
    <location>
        <begin position="338"/>
        <end position="361"/>
    </location>
</feature>
<name>W4N634_9BIFI</name>
<dbReference type="InterPro" id="IPR011701">
    <property type="entry name" value="MFS"/>
</dbReference>
<dbReference type="Pfam" id="PF07690">
    <property type="entry name" value="MFS_1"/>
    <property type="match status" value="1"/>
</dbReference>
<feature type="compositionally biased region" description="Basic and acidic residues" evidence="5">
    <location>
        <begin position="25"/>
        <end position="36"/>
    </location>
</feature>
<evidence type="ECO:0000256" key="6">
    <source>
        <dbReference type="SAM" id="Phobius"/>
    </source>
</evidence>
<evidence type="ECO:0000256" key="1">
    <source>
        <dbReference type="ARBA" id="ARBA00004651"/>
    </source>
</evidence>
<dbReference type="PANTHER" id="PTHR23528">
    <property type="match status" value="1"/>
</dbReference>
<dbReference type="GeneID" id="97502209"/>
<dbReference type="Proteomes" id="UP000019155">
    <property type="component" value="Unassembled WGS sequence"/>
</dbReference>
<protein>
    <submittedName>
        <fullName evidence="8">Na /sugar transporter</fullName>
    </submittedName>
</protein>
<keyword evidence="9" id="KW-1185">Reference proteome</keyword>
<accession>W4N634</accession>
<feature type="transmembrane region" description="Helical" evidence="6">
    <location>
        <begin position="288"/>
        <end position="307"/>
    </location>
</feature>
<keyword evidence="8" id="KW-0813">Transport</keyword>
<evidence type="ECO:0000256" key="4">
    <source>
        <dbReference type="ARBA" id="ARBA00023136"/>
    </source>
</evidence>
<feature type="transmembrane region" description="Helical" evidence="6">
    <location>
        <begin position="414"/>
        <end position="431"/>
    </location>
</feature>
<evidence type="ECO:0000256" key="5">
    <source>
        <dbReference type="SAM" id="MobiDB-lite"/>
    </source>
</evidence>
<reference evidence="8 9" key="1">
    <citation type="journal article" date="2014" name="Genome Announc.">
        <title>The Genome Sequence of Bifidobacterium moukalabense DSM 27321 Highlights the Close Phylogenetic Relatedness with the Bifidobacterium dentium Taxon.</title>
        <authorList>
            <person name="Lugli G.A."/>
            <person name="Duranti S."/>
            <person name="Milani C."/>
            <person name="Turroni F."/>
            <person name="Viappiani A."/>
            <person name="Mangifesta M."/>
            <person name="van Sinderen D."/>
            <person name="Ventura M."/>
        </authorList>
    </citation>
    <scope>NUCLEOTIDE SEQUENCE [LARGE SCALE GENOMIC DNA]</scope>
    <source>
        <strain evidence="8 9">DSM 27321</strain>
    </source>
</reference>
<evidence type="ECO:0000256" key="2">
    <source>
        <dbReference type="ARBA" id="ARBA00022692"/>
    </source>
</evidence>
<dbReference type="STRING" id="1435051.BMOU_1407"/>
<evidence type="ECO:0000313" key="9">
    <source>
        <dbReference type="Proteomes" id="UP000019155"/>
    </source>
</evidence>
<dbReference type="GO" id="GO:0005886">
    <property type="term" value="C:plasma membrane"/>
    <property type="evidence" value="ECO:0007669"/>
    <property type="project" value="UniProtKB-SubCell"/>
</dbReference>
<dbReference type="PANTHER" id="PTHR23528:SF1">
    <property type="entry name" value="MAJOR FACILITATOR SUPERFAMILY (MFS) PROFILE DOMAIN-CONTAINING PROTEIN"/>
    <property type="match status" value="1"/>
</dbReference>
<feature type="domain" description="Major facilitator superfamily (MFS) profile" evidence="7">
    <location>
        <begin position="117"/>
        <end position="526"/>
    </location>
</feature>
<feature type="transmembrane region" description="Helical" evidence="6">
    <location>
        <begin position="189"/>
        <end position="208"/>
    </location>
</feature>
<evidence type="ECO:0000259" key="7">
    <source>
        <dbReference type="PROSITE" id="PS50850"/>
    </source>
</evidence>
<keyword evidence="4 6" id="KW-0472">Membrane</keyword>
<sequence length="526" mass="55507">MTDDNQNETMPTPPPLPGQVFIRPGIDDRPDYEKTLTPEAKSALKRLAVQQRPRVPEASNERPEVQAARLAEGGSPLTAAAHLDAAVPNPESSFLDLRDPMTAPDGSKPTKLQVSRLTAGFAIGSLLFAAPIAALDTVLIPQRIDQLVGDGRVSGLALTMALGMVLSFFMNAWVAVGSDHTFGPLGRRTPWIIAGTLLSAASLAILSVCSLLQLVIVFWLLMQTGYAMIAMPLAAAFGERVPDKFRDRADSWHGVGLALGQLLGVLVAVRHTAHPDAFGWDGTTRSGIMLFAIWFIAAGAVTLLVLPREGSSTYMPREDVRKGSFFSQYRPPKRAPKFAVAFVARMLAVAATTLIAVYQWYLAAFGLDADGLSGYGLTGAGAVVTMMAVAAFVGSLLAVPLLGPVARVFEDARIPAVASCVLFVIGAAAPYMMADKLFGVGLYALIAGFAYAMYDGTSHGLNLATLRDVRSVGRSLAAFSVANTLGSLLGVIAGALAVTLFAAYLPLFGVAIGFMLAAGVLTMRLK</sequence>
<dbReference type="Gene3D" id="1.20.1250.20">
    <property type="entry name" value="MFS general substrate transporter like domains"/>
    <property type="match status" value="1"/>
</dbReference>
<feature type="transmembrane region" description="Helical" evidence="6">
    <location>
        <begin position="214"/>
        <end position="237"/>
    </location>
</feature>
<feature type="transmembrane region" description="Helical" evidence="6">
    <location>
        <begin position="117"/>
        <end position="135"/>
    </location>
</feature>
<feature type="transmembrane region" description="Helical" evidence="6">
    <location>
        <begin position="437"/>
        <end position="454"/>
    </location>
</feature>
<dbReference type="OrthoDB" id="7584869at2"/>
<dbReference type="eggNOG" id="COG2211">
    <property type="taxonomic scope" value="Bacteria"/>
</dbReference>
<feature type="transmembrane region" description="Helical" evidence="6">
    <location>
        <begin position="155"/>
        <end position="177"/>
    </location>
</feature>
<dbReference type="PROSITE" id="PS50850">
    <property type="entry name" value="MFS"/>
    <property type="match status" value="1"/>
</dbReference>
<keyword evidence="3 6" id="KW-1133">Transmembrane helix</keyword>
<dbReference type="PATRIC" id="fig|1435051.3.peg.1384"/>
<dbReference type="SUPFAM" id="SSF103473">
    <property type="entry name" value="MFS general substrate transporter"/>
    <property type="match status" value="1"/>
</dbReference>
<evidence type="ECO:0000256" key="3">
    <source>
        <dbReference type="ARBA" id="ARBA00022989"/>
    </source>
</evidence>
<dbReference type="CDD" id="cd06174">
    <property type="entry name" value="MFS"/>
    <property type="match status" value="1"/>
</dbReference>
<feature type="transmembrane region" description="Helical" evidence="6">
    <location>
        <begin position="381"/>
        <end position="402"/>
    </location>
</feature>